<evidence type="ECO:0000313" key="1">
    <source>
        <dbReference type="EMBL" id="SMO59940.1"/>
    </source>
</evidence>
<dbReference type="EMBL" id="FXTH01000006">
    <property type="protein sequence ID" value="SMO59940.1"/>
    <property type="molecule type" value="Genomic_DNA"/>
</dbReference>
<reference evidence="1 2" key="1">
    <citation type="submission" date="2017-05" db="EMBL/GenBank/DDBJ databases">
        <authorList>
            <person name="Varghese N."/>
            <person name="Submissions S."/>
        </authorList>
    </citation>
    <scope>NUCLEOTIDE SEQUENCE [LARGE SCALE GENOMIC DNA]</scope>
    <source>
        <strain evidence="1 2">DSM 21194</strain>
    </source>
</reference>
<dbReference type="Proteomes" id="UP000317593">
    <property type="component" value="Unassembled WGS sequence"/>
</dbReference>
<sequence length="55" mass="6600">MDHYGPRCRRPYKGQRLETVTFGDYFAFAWLVFWPDTEIYTTINTTNSIYGKQED</sequence>
<keyword evidence="2" id="KW-1185">Reference proteome</keyword>
<gene>
    <name evidence="1" type="ORF">SAMN06265218_106164</name>
</gene>
<name>A0A521CMM4_9BACT</name>
<organism evidence="1 2">
    <name type="scientific">Fodinibius sediminis</name>
    <dbReference type="NCBI Taxonomy" id="1214077"/>
    <lineage>
        <taxon>Bacteria</taxon>
        <taxon>Pseudomonadati</taxon>
        <taxon>Balneolota</taxon>
        <taxon>Balneolia</taxon>
        <taxon>Balneolales</taxon>
        <taxon>Balneolaceae</taxon>
        <taxon>Fodinibius</taxon>
    </lineage>
</organism>
<evidence type="ECO:0000313" key="2">
    <source>
        <dbReference type="Proteomes" id="UP000317593"/>
    </source>
</evidence>
<dbReference type="AlphaFoldDB" id="A0A521CMM4"/>
<proteinExistence type="predicted"/>
<accession>A0A521CMM4</accession>
<protein>
    <submittedName>
        <fullName evidence="1">Uncharacterized protein</fullName>
    </submittedName>
</protein>